<dbReference type="SUPFAM" id="SSF49562">
    <property type="entry name" value="C2 domain (Calcium/lipid-binding domain, CaLB)"/>
    <property type="match status" value="5"/>
</dbReference>
<feature type="transmembrane region" description="Helical" evidence="12">
    <location>
        <begin position="167"/>
        <end position="184"/>
    </location>
</feature>
<keyword evidence="3" id="KW-0597">Phosphoprotein</keyword>
<organism evidence="15 16">
    <name type="scientific">Cladophialophora bantiana (strain ATCC 10958 / CBS 173.52 / CDC B-1940 / NIH 8579)</name>
    <name type="common">Xylohypha bantiana</name>
    <dbReference type="NCBI Taxonomy" id="1442370"/>
    <lineage>
        <taxon>Eukaryota</taxon>
        <taxon>Fungi</taxon>
        <taxon>Dikarya</taxon>
        <taxon>Ascomycota</taxon>
        <taxon>Pezizomycotina</taxon>
        <taxon>Eurotiomycetes</taxon>
        <taxon>Chaetothyriomycetidae</taxon>
        <taxon>Chaetothyriales</taxon>
        <taxon>Herpotrichiellaceae</taxon>
        <taxon>Cladophialophora</taxon>
    </lineage>
</organism>
<evidence type="ECO:0000256" key="2">
    <source>
        <dbReference type="ARBA" id="ARBA00022448"/>
    </source>
</evidence>
<feature type="domain" description="SMP-LTD" evidence="14">
    <location>
        <begin position="232"/>
        <end position="437"/>
    </location>
</feature>
<evidence type="ECO:0000313" key="16">
    <source>
        <dbReference type="Proteomes" id="UP000053789"/>
    </source>
</evidence>
<sequence length="1493" mass="163731">MSSEREKNELKSQGAVEAARDPNSSVTGDDAERVILDESRKAGSAVLHFDPNASPEEKAAQARSRLNDTHRPPKGVGVVTDVDNGKPAPYDLPPPESITAAAKVEAPTDQAGAANGVAPEEEQEWSKVGWAPRFGSGETEEDKEEGNLLDHQTALEGRLDEKFFGDWYHNTAVIIFACIASWLVATLGGGLAWVLIIMTTCGTYYRTSIRRVRRNFRDDITRELAKARLETDTESLEWMNSFLVKFWPIYAPQLAKAIIMSVDQVLSTSTPAFLDSMRLETFILGTKPPRIEHVKTYPRAEDDVVLMDWKFSFTPTDTMDMTARQLKTKINPKVVLEIRIGKGVVSKSMKVIVEDFEFSGLMRVKMKLQIPYPHIERVDICFLGRPTIDYVCKPLGGETFGFDINFIPGLESFIKEQIHGNLAPIMYEPNVFPIEVAKLLSGNPIDLAIGVVAVTIHNANGLKNPDKFSGTPDPYIIVSLNSAKELARTKTMHEDHNPRWNETLYIIITNLTDSLTLQVYDYNDVRKDKHLGTATFALDRLEGAAEHENLTLDVLANGKHRGVVHCDVRFFPVLEPEKLQTGEILPPPESNTGIARITIEQAKDLDGSKSLVGTLDPYAVLLLNGKEIHVTNKLKHTNNPVFSDNTKSVLITDRKRARIGLAIKDNRDLATDPILGTFQIKLDDMLKLVDKGQEWFTLHGTTTGKAKMMLEWKPVALKGATGSGGYITPVGVMRIHIQSAKNLRNYETMGKSDPYARVLLSSIPKGRTVTYQNELNPTWDEVIYVPMHTPSERLILEVMDEEKLGKDRSLGLVQIAASDYMKEAEEGGYEVHDTKTVLSEGLRMGGAGEAKGTINYTVSFFPTLNVIDPEEEEEEQKAQAALEAPGAPAGTPTHSKKSSLDVKSSTEIARPSVDGRKSLETAGRLGALTNGAASINSSIASAKKQAPKIKITPEDLHKYESGLIVFNIIEGHFARTDVRLEVLMDDQAFPAYTSSKIRDRDHHFGETGDAMVREIEMSRITLRLTEKVDRTGKGDEDDIIAKLAGPTLPTLQQCLYKPTELTMRSNTGAINKVVVSLKYLPVKMQLDPSESINNMGTLRVDVMDAADLPSADRNGYSDPYCKFRLNGKEVYKTKIQKKTLHPAWNEFFEVQIPSRTAADFKVDVMDWDFGDKADHLGSATLNLQVLEPFQPQELSYALDGKSGVLRLRMLFKPDYVTRVRQGTSTFSGTFAPAGKVIGAPVRGVGKVGGGVVKGASFIKHGLTRGRSSKEDAPSTTTNGMLETADTTLTPTMTPAKASPLVDGSASPVTPLTPSPMMHSRSKSNHSTITAHKGGEMGTASFIVVSATGYPPKADVQVVIKMVGSKGAKEVHKTKAIKSSSGTVEYDASHENFKVPCSADTQFQLQVRDHDMLRSKDLGEGLFFVSDQGGGSDQVVKAGSGTVTIRSSFAASNGVASENLRPVTSGGRDSPDSKRDGRRSFFSRRDVSGKHEGS</sequence>
<dbReference type="PROSITE" id="PS51847">
    <property type="entry name" value="SMP"/>
    <property type="match status" value="1"/>
</dbReference>
<dbReference type="InterPro" id="IPR031468">
    <property type="entry name" value="SMP_LBD"/>
</dbReference>
<keyword evidence="2" id="KW-0813">Transport</keyword>
<dbReference type="CDD" id="cd04045">
    <property type="entry name" value="C2C_Tricalbin-like"/>
    <property type="match status" value="1"/>
</dbReference>
<evidence type="ECO:0000256" key="7">
    <source>
        <dbReference type="ARBA" id="ARBA00022989"/>
    </source>
</evidence>
<dbReference type="PRINTS" id="PR00360">
    <property type="entry name" value="C2DOMAIN"/>
</dbReference>
<feature type="region of interest" description="Disordered" evidence="11">
    <location>
        <begin position="1297"/>
        <end position="1332"/>
    </location>
</feature>
<evidence type="ECO:0000313" key="15">
    <source>
        <dbReference type="EMBL" id="KIW87061.1"/>
    </source>
</evidence>
<dbReference type="GO" id="GO:0006869">
    <property type="term" value="P:lipid transport"/>
    <property type="evidence" value="ECO:0007669"/>
    <property type="project" value="UniProtKB-KW"/>
</dbReference>
<feature type="domain" description="C2" evidence="13">
    <location>
        <begin position="712"/>
        <end position="832"/>
    </location>
</feature>
<gene>
    <name evidence="15" type="ORF">Z519_12358</name>
</gene>
<dbReference type="Pfam" id="PF00168">
    <property type="entry name" value="C2"/>
    <property type="match status" value="5"/>
</dbReference>
<dbReference type="GO" id="GO:0008289">
    <property type="term" value="F:lipid binding"/>
    <property type="evidence" value="ECO:0007669"/>
    <property type="project" value="UniProtKB-KW"/>
</dbReference>
<evidence type="ECO:0000256" key="9">
    <source>
        <dbReference type="ARBA" id="ARBA00023121"/>
    </source>
</evidence>
<feature type="domain" description="C2" evidence="13">
    <location>
        <begin position="575"/>
        <end position="696"/>
    </location>
</feature>
<dbReference type="InterPro" id="IPR037761">
    <property type="entry name" value="C2A_Tricalbin"/>
</dbReference>
<keyword evidence="9" id="KW-0446">Lipid-binding</keyword>
<dbReference type="RefSeq" id="XP_016613730.1">
    <property type="nucleotide sequence ID" value="XM_016770064.1"/>
</dbReference>
<dbReference type="SMART" id="SM00239">
    <property type="entry name" value="C2"/>
    <property type="match status" value="5"/>
</dbReference>
<protein>
    <recommendedName>
        <fullName evidence="17">Transmembrane protein</fullName>
    </recommendedName>
</protein>
<evidence type="ECO:0000256" key="4">
    <source>
        <dbReference type="ARBA" id="ARBA00022692"/>
    </source>
</evidence>
<feature type="region of interest" description="Disordered" evidence="11">
    <location>
        <begin position="1453"/>
        <end position="1493"/>
    </location>
</feature>
<dbReference type="HOGENOM" id="CLU_001661_0_0_1"/>
<feature type="domain" description="C2" evidence="13">
    <location>
        <begin position="432"/>
        <end position="552"/>
    </location>
</feature>
<feature type="region of interest" description="Disordered" evidence="11">
    <location>
        <begin position="107"/>
        <end position="126"/>
    </location>
</feature>
<evidence type="ECO:0008006" key="17">
    <source>
        <dbReference type="Google" id="ProtNLM"/>
    </source>
</evidence>
<evidence type="ECO:0000259" key="13">
    <source>
        <dbReference type="PROSITE" id="PS50004"/>
    </source>
</evidence>
<keyword evidence="6" id="KW-0256">Endoplasmic reticulum</keyword>
<dbReference type="Pfam" id="PF25669">
    <property type="entry name" value="SMP_MUG190-like"/>
    <property type="match status" value="2"/>
</dbReference>
<evidence type="ECO:0000256" key="8">
    <source>
        <dbReference type="ARBA" id="ARBA00023055"/>
    </source>
</evidence>
<dbReference type="PANTHER" id="PTHR46980">
    <property type="entry name" value="TRICALBIN-1-RELATED"/>
    <property type="match status" value="1"/>
</dbReference>
<evidence type="ECO:0000256" key="1">
    <source>
        <dbReference type="ARBA" id="ARBA00004586"/>
    </source>
</evidence>
<feature type="compositionally biased region" description="Basic and acidic residues" evidence="11">
    <location>
        <begin position="30"/>
        <end position="41"/>
    </location>
</feature>
<reference evidence="15" key="1">
    <citation type="submission" date="2015-01" db="EMBL/GenBank/DDBJ databases">
        <title>The Genome Sequence of Cladophialophora bantiana CBS 173.52.</title>
        <authorList>
            <consortium name="The Broad Institute Genomics Platform"/>
            <person name="Cuomo C."/>
            <person name="de Hoog S."/>
            <person name="Gorbushina A."/>
            <person name="Stielow B."/>
            <person name="Teixiera M."/>
            <person name="Abouelleil A."/>
            <person name="Chapman S.B."/>
            <person name="Priest M."/>
            <person name="Young S.K."/>
            <person name="Wortman J."/>
            <person name="Nusbaum C."/>
            <person name="Birren B."/>
        </authorList>
    </citation>
    <scope>NUCLEOTIDE SEQUENCE [LARGE SCALE GENOMIC DNA]</scope>
    <source>
        <strain evidence="15">CBS 173.52</strain>
    </source>
</reference>
<dbReference type="GO" id="GO:0061817">
    <property type="term" value="P:endoplasmic reticulum-plasma membrane tethering"/>
    <property type="evidence" value="ECO:0007669"/>
    <property type="project" value="InterPro"/>
</dbReference>
<evidence type="ECO:0000256" key="5">
    <source>
        <dbReference type="ARBA" id="ARBA00022737"/>
    </source>
</evidence>
<dbReference type="InterPro" id="IPR017147">
    <property type="entry name" value="Tricalbin"/>
</dbReference>
<feature type="compositionally biased region" description="Low complexity" evidence="11">
    <location>
        <begin position="878"/>
        <end position="893"/>
    </location>
</feature>
<keyword evidence="4 12" id="KW-0812">Transmembrane</keyword>
<dbReference type="InterPro" id="IPR035892">
    <property type="entry name" value="C2_domain_sf"/>
</dbReference>
<proteinExistence type="predicted"/>
<dbReference type="Gene3D" id="2.60.40.150">
    <property type="entry name" value="C2 domain"/>
    <property type="match status" value="4"/>
</dbReference>
<dbReference type="CDD" id="cd04052">
    <property type="entry name" value="C2B_Tricalbin-like"/>
    <property type="match status" value="1"/>
</dbReference>
<dbReference type="InterPro" id="IPR037765">
    <property type="entry name" value="C2B_Tricalbin"/>
</dbReference>
<keyword evidence="7 12" id="KW-1133">Transmembrane helix</keyword>
<evidence type="ECO:0000256" key="10">
    <source>
        <dbReference type="ARBA" id="ARBA00023136"/>
    </source>
</evidence>
<dbReference type="OrthoDB" id="1029639at2759"/>
<evidence type="ECO:0000259" key="14">
    <source>
        <dbReference type="PROSITE" id="PS51847"/>
    </source>
</evidence>
<dbReference type="GO" id="GO:0071944">
    <property type="term" value="C:cell periphery"/>
    <property type="evidence" value="ECO:0007669"/>
    <property type="project" value="UniProtKB-ARBA"/>
</dbReference>
<dbReference type="InterPro" id="IPR037756">
    <property type="entry name" value="C2D_Tricalbin"/>
</dbReference>
<feature type="region of interest" description="Disordered" evidence="11">
    <location>
        <begin position="870"/>
        <end position="916"/>
    </location>
</feature>
<dbReference type="InterPro" id="IPR052455">
    <property type="entry name" value="Tricalbin_domain"/>
</dbReference>
<keyword evidence="8" id="KW-0445">Lipid transport</keyword>
<dbReference type="PANTHER" id="PTHR46980:SF2">
    <property type="entry name" value="TRICALBIN-1-RELATED"/>
    <property type="match status" value="1"/>
</dbReference>
<evidence type="ECO:0000256" key="11">
    <source>
        <dbReference type="SAM" id="MobiDB-lite"/>
    </source>
</evidence>
<comment type="subcellular location">
    <subcellularLocation>
        <location evidence="1">Endoplasmic reticulum membrane</location>
    </subcellularLocation>
</comment>
<feature type="compositionally biased region" description="Basic and acidic residues" evidence="11">
    <location>
        <begin position="55"/>
        <end position="71"/>
    </location>
</feature>
<feature type="region of interest" description="Disordered" evidence="11">
    <location>
        <begin position="1"/>
        <end position="96"/>
    </location>
</feature>
<dbReference type="GO" id="GO:0005789">
    <property type="term" value="C:endoplasmic reticulum membrane"/>
    <property type="evidence" value="ECO:0007669"/>
    <property type="project" value="UniProtKB-SubCell"/>
</dbReference>
<dbReference type="InterPro" id="IPR000008">
    <property type="entry name" value="C2_dom"/>
</dbReference>
<dbReference type="PROSITE" id="PS50004">
    <property type="entry name" value="C2"/>
    <property type="match status" value="4"/>
</dbReference>
<dbReference type="PIRSF" id="PIRSF037232">
    <property type="entry name" value="Tricalbin"/>
    <property type="match status" value="1"/>
</dbReference>
<dbReference type="GeneID" id="27705286"/>
<feature type="compositionally biased region" description="Basic and acidic residues" evidence="11">
    <location>
        <begin position="1468"/>
        <end position="1493"/>
    </location>
</feature>
<keyword evidence="10 12" id="KW-0472">Membrane</keyword>
<evidence type="ECO:0000256" key="3">
    <source>
        <dbReference type="ARBA" id="ARBA00022553"/>
    </source>
</evidence>
<feature type="domain" description="C2" evidence="13">
    <location>
        <begin position="1078"/>
        <end position="1196"/>
    </location>
</feature>
<dbReference type="EMBL" id="KN847007">
    <property type="protein sequence ID" value="KIW87061.1"/>
    <property type="molecule type" value="Genomic_DNA"/>
</dbReference>
<dbReference type="InterPro" id="IPR056910">
    <property type="entry name" value="TCB1-3_C2"/>
</dbReference>
<dbReference type="Proteomes" id="UP000053789">
    <property type="component" value="Unassembled WGS sequence"/>
</dbReference>
<feature type="compositionally biased region" description="Basic and acidic residues" evidence="11">
    <location>
        <begin position="1"/>
        <end position="10"/>
    </location>
</feature>
<name>A0A0D2EAE4_CLAB1</name>
<keyword evidence="5" id="KW-0677">Repeat</keyword>
<dbReference type="CDD" id="cd04044">
    <property type="entry name" value="C2A_Tricalbin-like"/>
    <property type="match status" value="1"/>
</dbReference>
<evidence type="ECO:0000256" key="12">
    <source>
        <dbReference type="SAM" id="Phobius"/>
    </source>
</evidence>
<dbReference type="CDD" id="cd04040">
    <property type="entry name" value="C2D_Tricalbin-like"/>
    <property type="match status" value="1"/>
</dbReference>
<dbReference type="Pfam" id="PF24920">
    <property type="entry name" value="C2_TCB1"/>
    <property type="match status" value="1"/>
</dbReference>
<dbReference type="VEuPathDB" id="FungiDB:Z519_12358"/>
<keyword evidence="16" id="KW-1185">Reference proteome</keyword>
<evidence type="ECO:0000256" key="6">
    <source>
        <dbReference type="ARBA" id="ARBA00022824"/>
    </source>
</evidence>
<accession>A0A0D2EAE4</accession>
<dbReference type="CDD" id="cd21678">
    <property type="entry name" value="SMP_TCB"/>
    <property type="match status" value="1"/>
</dbReference>
<feature type="region of interest" description="Disordered" evidence="11">
    <location>
        <begin position="1263"/>
        <end position="1282"/>
    </location>
</feature>
<dbReference type="InterPro" id="IPR037762">
    <property type="entry name" value="C2C_Tricalbin"/>
</dbReference>